<reference evidence="3" key="1">
    <citation type="submission" date="2016-10" db="EMBL/GenBank/DDBJ databases">
        <authorList>
            <person name="Varghese N."/>
            <person name="Submissions S."/>
        </authorList>
    </citation>
    <scope>NUCLEOTIDE SEQUENCE [LARGE SCALE GENOMIC DNA]</scope>
    <source>
        <strain evidence="3">IBRC-M10078</strain>
    </source>
</reference>
<feature type="transmembrane region" description="Helical" evidence="1">
    <location>
        <begin position="32"/>
        <end position="57"/>
    </location>
</feature>
<sequence>MKRYIGFVLLVLVFELGLLFGISIFFDTDLLSTMFFGSILFSVFAFILGSSGDVFSAHSHAATFEASGGNYKPNSEKLTLKIGPLLSGSILCFIVYIVMEVVM</sequence>
<dbReference type="Proteomes" id="UP000199159">
    <property type="component" value="Unassembled WGS sequence"/>
</dbReference>
<dbReference type="RefSeq" id="WP_090851577.1">
    <property type="nucleotide sequence ID" value="NZ_FNJU01000003.1"/>
</dbReference>
<dbReference type="OrthoDB" id="2879144at2"/>
<keyword evidence="1" id="KW-0812">Transmembrane</keyword>
<proteinExistence type="predicted"/>
<keyword evidence="1" id="KW-0472">Membrane</keyword>
<gene>
    <name evidence="2" type="ORF">SAMN05216565_10374</name>
</gene>
<evidence type="ECO:0000256" key="1">
    <source>
        <dbReference type="SAM" id="Phobius"/>
    </source>
</evidence>
<keyword evidence="3" id="KW-1185">Reference proteome</keyword>
<protein>
    <submittedName>
        <fullName evidence="2">Uncharacterized protein</fullName>
    </submittedName>
</protein>
<keyword evidence="1" id="KW-1133">Transmembrane helix</keyword>
<dbReference type="AlphaFoldDB" id="A0A1H0SQY9"/>
<feature type="transmembrane region" description="Helical" evidence="1">
    <location>
        <begin position="78"/>
        <end position="99"/>
    </location>
</feature>
<name>A0A1H0SQY9_9BACI</name>
<feature type="transmembrane region" description="Helical" evidence="1">
    <location>
        <begin position="7"/>
        <end position="26"/>
    </location>
</feature>
<evidence type="ECO:0000313" key="3">
    <source>
        <dbReference type="Proteomes" id="UP000199159"/>
    </source>
</evidence>
<evidence type="ECO:0000313" key="2">
    <source>
        <dbReference type="EMBL" id="SDP44170.1"/>
    </source>
</evidence>
<accession>A0A1H0SQY9</accession>
<dbReference type="EMBL" id="FNJU01000003">
    <property type="protein sequence ID" value="SDP44170.1"/>
    <property type="molecule type" value="Genomic_DNA"/>
</dbReference>
<organism evidence="2 3">
    <name type="scientific">Litchfieldia salsa</name>
    <dbReference type="NCBI Taxonomy" id="930152"/>
    <lineage>
        <taxon>Bacteria</taxon>
        <taxon>Bacillati</taxon>
        <taxon>Bacillota</taxon>
        <taxon>Bacilli</taxon>
        <taxon>Bacillales</taxon>
        <taxon>Bacillaceae</taxon>
        <taxon>Litchfieldia</taxon>
    </lineage>
</organism>